<feature type="region of interest" description="Disordered" evidence="1">
    <location>
        <begin position="1"/>
        <end position="80"/>
    </location>
</feature>
<dbReference type="EMBL" id="CP015093">
    <property type="protein sequence ID" value="APZ53721.1"/>
    <property type="molecule type" value="Genomic_DNA"/>
</dbReference>
<proteinExistence type="predicted"/>
<feature type="compositionally biased region" description="Polar residues" evidence="1">
    <location>
        <begin position="69"/>
        <end position="80"/>
    </location>
</feature>
<reference evidence="2 3" key="1">
    <citation type="submission" date="2016-04" db="EMBL/GenBank/DDBJ databases">
        <title>Deep-sea bacteria in the southern Pacific.</title>
        <authorList>
            <person name="Tang K."/>
        </authorList>
    </citation>
    <scope>NUCLEOTIDE SEQUENCE [LARGE SCALE GENOMIC DNA]</scope>
    <source>
        <strain evidence="2 3">JLT2014</strain>
    </source>
</reference>
<evidence type="ECO:0000256" key="1">
    <source>
        <dbReference type="SAM" id="MobiDB-lite"/>
    </source>
</evidence>
<gene>
    <name evidence="2" type="ORF">Ga0080574_TMP3387</name>
</gene>
<accession>A0A1P8UWF9</accession>
<dbReference type="RefSeq" id="WP_237219275.1">
    <property type="nucleotide sequence ID" value="NZ_CP015093.1"/>
</dbReference>
<evidence type="ECO:0000313" key="2">
    <source>
        <dbReference type="EMBL" id="APZ53721.1"/>
    </source>
</evidence>
<dbReference type="Proteomes" id="UP000187059">
    <property type="component" value="Chromosome"/>
</dbReference>
<dbReference type="STRING" id="1250539.Ga0080574_TMP3387"/>
<keyword evidence="3" id="KW-1185">Reference proteome</keyword>
<name>A0A1P8UWF9_9RHOB</name>
<organism evidence="2 3">
    <name type="scientific">Salipiger abyssi</name>
    <dbReference type="NCBI Taxonomy" id="1250539"/>
    <lineage>
        <taxon>Bacteria</taxon>
        <taxon>Pseudomonadati</taxon>
        <taxon>Pseudomonadota</taxon>
        <taxon>Alphaproteobacteria</taxon>
        <taxon>Rhodobacterales</taxon>
        <taxon>Roseobacteraceae</taxon>
        <taxon>Salipiger</taxon>
    </lineage>
</organism>
<protein>
    <submittedName>
        <fullName evidence="2">Uncharacterized protein</fullName>
    </submittedName>
</protein>
<dbReference type="KEGG" id="paby:Ga0080574_TMP3387"/>
<evidence type="ECO:0000313" key="3">
    <source>
        <dbReference type="Proteomes" id="UP000187059"/>
    </source>
</evidence>
<sequence length="156" mass="17011">MAAQAHIHLGQVVPRKAGEDRPARASLGASDHPEKSGRGNIPAALSGFENTALTRGLKTQDEARRVKNPAQNSNDVSASYVTSPHRAAARRWFSRLLWRAFPAESERDLARHAAPVLGVSERQVINWLRQEHDAGVSYVTAVMILAGLDVLFERGA</sequence>
<dbReference type="AlphaFoldDB" id="A0A1P8UWF9"/>